<keyword evidence="4 5" id="KW-0472">Membrane</keyword>
<organism evidence="6">
    <name type="scientific">Medicago truncatula</name>
    <name type="common">Barrel medic</name>
    <name type="synonym">Medicago tribuloides</name>
    <dbReference type="NCBI Taxonomy" id="3880"/>
    <lineage>
        <taxon>Eukaryota</taxon>
        <taxon>Viridiplantae</taxon>
        <taxon>Streptophyta</taxon>
        <taxon>Embryophyta</taxon>
        <taxon>Tracheophyta</taxon>
        <taxon>Spermatophyta</taxon>
        <taxon>Magnoliopsida</taxon>
        <taxon>eudicotyledons</taxon>
        <taxon>Gunneridae</taxon>
        <taxon>Pentapetalae</taxon>
        <taxon>rosids</taxon>
        <taxon>fabids</taxon>
        <taxon>Fabales</taxon>
        <taxon>Fabaceae</taxon>
        <taxon>Papilionoideae</taxon>
        <taxon>50 kb inversion clade</taxon>
        <taxon>NPAAA clade</taxon>
        <taxon>Hologalegina</taxon>
        <taxon>IRL clade</taxon>
        <taxon>Trifolieae</taxon>
        <taxon>Medicago</taxon>
    </lineage>
</organism>
<dbReference type="Gramene" id="rna42792">
    <property type="protein sequence ID" value="RHN48116.1"/>
    <property type="gene ID" value="gene42792"/>
</dbReference>
<reference evidence="6" key="1">
    <citation type="journal article" date="2018" name="Nat. Plants">
        <title>Whole-genome landscape of Medicago truncatula symbiotic genes.</title>
        <authorList>
            <person name="Pecrix Y."/>
            <person name="Gamas P."/>
            <person name="Carrere S."/>
        </authorList>
    </citation>
    <scope>NUCLEOTIDE SEQUENCE</scope>
    <source>
        <tissue evidence="6">Leaves</tissue>
    </source>
</reference>
<evidence type="ECO:0000256" key="1">
    <source>
        <dbReference type="ARBA" id="ARBA00004141"/>
    </source>
</evidence>
<feature type="transmembrane region" description="Helical" evidence="5">
    <location>
        <begin position="83"/>
        <end position="102"/>
    </location>
</feature>
<comment type="caution">
    <text evidence="6">The sequence shown here is derived from an EMBL/GenBank/DDBJ whole genome shotgun (WGS) entry which is preliminary data.</text>
</comment>
<evidence type="ECO:0000256" key="4">
    <source>
        <dbReference type="ARBA" id="ARBA00023136"/>
    </source>
</evidence>
<accession>A0A396H4A1</accession>
<evidence type="ECO:0000313" key="6">
    <source>
        <dbReference type="EMBL" id="RHN48116.1"/>
    </source>
</evidence>
<gene>
    <name evidence="6" type="ORF">MtrunA17_Chr7g0260271</name>
</gene>
<feature type="transmembrane region" description="Helical" evidence="5">
    <location>
        <begin position="57"/>
        <end position="77"/>
    </location>
</feature>
<dbReference type="Pfam" id="PF01027">
    <property type="entry name" value="Bax1-I"/>
    <property type="match status" value="1"/>
</dbReference>
<keyword evidence="3 5" id="KW-1133">Transmembrane helix</keyword>
<comment type="subcellular location">
    <subcellularLocation>
        <location evidence="1">Membrane</location>
        <topology evidence="1">Multi-pass membrane protein</topology>
    </subcellularLocation>
</comment>
<keyword evidence="2 5" id="KW-0812">Transmembrane</keyword>
<dbReference type="InterPro" id="IPR006214">
    <property type="entry name" value="Bax_inhibitor_1-related"/>
</dbReference>
<evidence type="ECO:0000256" key="2">
    <source>
        <dbReference type="ARBA" id="ARBA00022692"/>
    </source>
</evidence>
<proteinExistence type="predicted"/>
<sequence>MNCFQVIRNGFYQIKYVQHKGSDAGKVILEVVVSILRLRYTFWTASRHHDFSFPAQVLFGALLVLILFILIQVSFPLGKLSHMIHGCFTSIIFCGCIVYHTYNHIKRFSYYLWSCGLKNIKLQHIIFQCCFMKL</sequence>
<evidence type="ECO:0000256" key="5">
    <source>
        <dbReference type="SAM" id="Phobius"/>
    </source>
</evidence>
<name>A0A396H4A1_MEDTR</name>
<dbReference type="EMBL" id="PSQE01000007">
    <property type="protein sequence ID" value="RHN48116.1"/>
    <property type="molecule type" value="Genomic_DNA"/>
</dbReference>
<dbReference type="GO" id="GO:0016020">
    <property type="term" value="C:membrane"/>
    <property type="evidence" value="ECO:0007669"/>
    <property type="project" value="UniProtKB-SubCell"/>
</dbReference>
<evidence type="ECO:0008006" key="7">
    <source>
        <dbReference type="Google" id="ProtNLM"/>
    </source>
</evidence>
<dbReference type="AlphaFoldDB" id="A0A396H4A1"/>
<protein>
    <recommendedName>
        <fullName evidence="7">Transmembrane protein</fullName>
    </recommendedName>
</protein>
<dbReference type="Proteomes" id="UP000265566">
    <property type="component" value="Chromosome 7"/>
</dbReference>
<evidence type="ECO:0000256" key="3">
    <source>
        <dbReference type="ARBA" id="ARBA00022989"/>
    </source>
</evidence>